<proteinExistence type="predicted"/>
<name>A0A382WWF7_9ZZZZ</name>
<accession>A0A382WWF7</accession>
<protein>
    <submittedName>
        <fullName evidence="1">Uncharacterized protein</fullName>
    </submittedName>
</protein>
<organism evidence="1">
    <name type="scientific">marine metagenome</name>
    <dbReference type="NCBI Taxonomy" id="408172"/>
    <lineage>
        <taxon>unclassified sequences</taxon>
        <taxon>metagenomes</taxon>
        <taxon>ecological metagenomes</taxon>
    </lineage>
</organism>
<evidence type="ECO:0000313" key="1">
    <source>
        <dbReference type="EMBL" id="SVD62959.1"/>
    </source>
</evidence>
<dbReference type="AlphaFoldDB" id="A0A382WWF7"/>
<sequence length="51" mass="5604">MISLILNTPREIADTARKMGLETVRHGNGTAIKLTSPSVLSERYMMTEAVV</sequence>
<gene>
    <name evidence="1" type="ORF">METZ01_LOCUS415813</name>
</gene>
<reference evidence="1" key="1">
    <citation type="submission" date="2018-05" db="EMBL/GenBank/DDBJ databases">
        <authorList>
            <person name="Lanie J.A."/>
            <person name="Ng W.-L."/>
            <person name="Kazmierczak K.M."/>
            <person name="Andrzejewski T.M."/>
            <person name="Davidsen T.M."/>
            <person name="Wayne K.J."/>
            <person name="Tettelin H."/>
            <person name="Glass J.I."/>
            <person name="Rusch D."/>
            <person name="Podicherti R."/>
            <person name="Tsui H.-C.T."/>
            <person name="Winkler M.E."/>
        </authorList>
    </citation>
    <scope>NUCLEOTIDE SEQUENCE</scope>
</reference>
<dbReference type="EMBL" id="UINC01162937">
    <property type="protein sequence ID" value="SVD62959.1"/>
    <property type="molecule type" value="Genomic_DNA"/>
</dbReference>